<protein>
    <recommendedName>
        <fullName evidence="4">Carboxypeptidase regulatory-like domain-containing protein</fullName>
    </recommendedName>
</protein>
<dbReference type="Proteomes" id="UP000182489">
    <property type="component" value="Unassembled WGS sequence"/>
</dbReference>
<accession>A0AB38CFG6</accession>
<dbReference type="PROSITE" id="PS51318">
    <property type="entry name" value="TAT"/>
    <property type="match status" value="1"/>
</dbReference>
<organism evidence="2 3">
    <name type="scientific">Janthinobacterium lividum</name>
    <dbReference type="NCBI Taxonomy" id="29581"/>
    <lineage>
        <taxon>Bacteria</taxon>
        <taxon>Pseudomonadati</taxon>
        <taxon>Pseudomonadota</taxon>
        <taxon>Betaproteobacteria</taxon>
        <taxon>Burkholderiales</taxon>
        <taxon>Oxalobacteraceae</taxon>
        <taxon>Janthinobacterium</taxon>
    </lineage>
</organism>
<name>A0AB38CFG6_9BURK</name>
<evidence type="ECO:0000256" key="1">
    <source>
        <dbReference type="SAM" id="SignalP"/>
    </source>
</evidence>
<feature type="signal peptide" evidence="1">
    <location>
        <begin position="1"/>
        <end position="30"/>
    </location>
</feature>
<evidence type="ECO:0000313" key="3">
    <source>
        <dbReference type="Proteomes" id="UP000182489"/>
    </source>
</evidence>
<proteinExistence type="predicted"/>
<feature type="chain" id="PRO_5044241358" description="Carboxypeptidase regulatory-like domain-containing protein" evidence="1">
    <location>
        <begin position="31"/>
        <end position="156"/>
    </location>
</feature>
<comment type="caution">
    <text evidence="2">The sequence shown here is derived from an EMBL/GenBank/DDBJ whole genome shotgun (WGS) entry which is preliminary data.</text>
</comment>
<evidence type="ECO:0000313" key="2">
    <source>
        <dbReference type="EMBL" id="SFY23666.1"/>
    </source>
</evidence>
<dbReference type="Gene3D" id="2.60.40.1120">
    <property type="entry name" value="Carboxypeptidase-like, regulatory domain"/>
    <property type="match status" value="1"/>
</dbReference>
<dbReference type="RefSeq" id="WP_072456646.1">
    <property type="nucleotide sequence ID" value="NZ_FPKH01000008.1"/>
</dbReference>
<reference evidence="2 3" key="1">
    <citation type="submission" date="2016-11" db="EMBL/GenBank/DDBJ databases">
        <authorList>
            <person name="Varghese N."/>
            <person name="Submissions S."/>
        </authorList>
    </citation>
    <scope>NUCLEOTIDE SEQUENCE [LARGE SCALE GENOMIC DNA]</scope>
    <source>
        <strain evidence="2 3">NFR18</strain>
    </source>
</reference>
<dbReference type="InterPro" id="IPR006311">
    <property type="entry name" value="TAT_signal"/>
</dbReference>
<gene>
    <name evidence="2" type="ORF">SAMN03097694_5238</name>
</gene>
<sequence>MASNRRRRGTLGLAAAMLAAGLLLGSAAQAQADSALPPVQKSGAVEYLSGGIGLDESTAIKSASRHWPLSLVFSVQAAGKAEFASDVKLEIRDAKGAPVLETTASGPFLLAKLAPGSYSLRATLAGKTLERKVQIKAGSSARVELIWPAGTNQGKS</sequence>
<evidence type="ECO:0008006" key="4">
    <source>
        <dbReference type="Google" id="ProtNLM"/>
    </source>
</evidence>
<keyword evidence="1" id="KW-0732">Signal</keyword>
<dbReference type="AlphaFoldDB" id="A0AB38CFG6"/>
<dbReference type="EMBL" id="FPKH01000008">
    <property type="protein sequence ID" value="SFY23666.1"/>
    <property type="molecule type" value="Genomic_DNA"/>
</dbReference>